<evidence type="ECO:0000313" key="4">
    <source>
        <dbReference type="Proteomes" id="UP000710385"/>
    </source>
</evidence>
<dbReference type="Pfam" id="PF18895">
    <property type="entry name" value="T4SS_pilin"/>
    <property type="match status" value="1"/>
</dbReference>
<keyword evidence="1" id="KW-0812">Transmembrane</keyword>
<dbReference type="InterPro" id="IPR043993">
    <property type="entry name" value="T4SS_pilin"/>
</dbReference>
<evidence type="ECO:0000256" key="2">
    <source>
        <dbReference type="SAM" id="SignalP"/>
    </source>
</evidence>
<dbReference type="AlphaFoldDB" id="A0A928TSP5"/>
<sequence>MSLKRSLQYTVITALVGGVMVCAPLPAGAQNTPAQFQVPDVDLGLLEIGSVLKLGEEDPRVIAVRLINLSLEFVGVLLLILIVWGGFQYMLSFGNDEKMKRARATIFNAIIGFILILTSWAIVRFVLQSFTEATAGNGARSLLERFV</sequence>
<dbReference type="EMBL" id="JABTTY010000001">
    <property type="protein sequence ID" value="MBE7525419.1"/>
    <property type="molecule type" value="Genomic_DNA"/>
</dbReference>
<feature type="transmembrane region" description="Helical" evidence="1">
    <location>
        <begin position="105"/>
        <end position="127"/>
    </location>
</feature>
<proteinExistence type="predicted"/>
<evidence type="ECO:0000313" key="3">
    <source>
        <dbReference type="EMBL" id="MBE7525419.1"/>
    </source>
</evidence>
<evidence type="ECO:0000256" key="1">
    <source>
        <dbReference type="SAM" id="Phobius"/>
    </source>
</evidence>
<protein>
    <submittedName>
        <fullName evidence="3">Uncharacterized protein</fullName>
    </submittedName>
</protein>
<reference evidence="3" key="1">
    <citation type="submission" date="2020-05" db="EMBL/GenBank/DDBJ databases">
        <title>High-Quality Genomes of Partial-Nitritation/Anammox System by Hierarchical Clustering Based Hybrid Assembly.</title>
        <authorList>
            <person name="Liu L."/>
            <person name="Wang Y."/>
            <person name="Che Y."/>
            <person name="Chen Y."/>
            <person name="Xia Y."/>
            <person name="Luo R."/>
            <person name="Cheng S.H."/>
            <person name="Zheng C."/>
            <person name="Zhang T."/>
        </authorList>
    </citation>
    <scope>NUCLEOTIDE SEQUENCE</scope>
    <source>
        <strain evidence="3">H1_PAT1</strain>
    </source>
</reference>
<organism evidence="3 4">
    <name type="scientific">candidate division WWE3 bacterium</name>
    <dbReference type="NCBI Taxonomy" id="2053526"/>
    <lineage>
        <taxon>Bacteria</taxon>
        <taxon>Katanobacteria</taxon>
    </lineage>
</organism>
<feature type="chain" id="PRO_5037136780" evidence="2">
    <location>
        <begin position="30"/>
        <end position="147"/>
    </location>
</feature>
<name>A0A928TSP5_UNCKA</name>
<accession>A0A928TSP5</accession>
<feature type="transmembrane region" description="Helical" evidence="1">
    <location>
        <begin position="62"/>
        <end position="84"/>
    </location>
</feature>
<dbReference type="Proteomes" id="UP000710385">
    <property type="component" value="Unassembled WGS sequence"/>
</dbReference>
<keyword evidence="2" id="KW-0732">Signal</keyword>
<keyword evidence="1" id="KW-0472">Membrane</keyword>
<gene>
    <name evidence="3" type="ORF">HS096_03475</name>
</gene>
<keyword evidence="1" id="KW-1133">Transmembrane helix</keyword>
<feature type="signal peptide" evidence="2">
    <location>
        <begin position="1"/>
        <end position="29"/>
    </location>
</feature>
<comment type="caution">
    <text evidence="3">The sequence shown here is derived from an EMBL/GenBank/DDBJ whole genome shotgun (WGS) entry which is preliminary data.</text>
</comment>